<protein>
    <recommendedName>
        <fullName evidence="1">Flavoprotein domain-containing protein</fullName>
    </recommendedName>
</protein>
<dbReference type="AlphaFoldDB" id="A0A7Y9X585"/>
<name>A0A7Y9X585_9ACTN</name>
<sequence>MMEHPVLYLVVCAAGPAEYIDELVDVLIADGWRVCMIVSPTAAPWLDREALQDKTGYLVRVEWRMPGDPEPHPPADVVVAAPLTFNTVMKWALGINDTLALGVLNESLGAGLPILAFPHVKAELGAHPAYAGHLAVLRAAGVVVAKGKVLNPTDEKDRWAMVVEALRLLRPV</sequence>
<gene>
    <name evidence="2" type="ORF">HNR22_004910</name>
</gene>
<dbReference type="Gene3D" id="3.40.50.1950">
    <property type="entry name" value="Flavin prenyltransferase-like"/>
    <property type="match status" value="1"/>
</dbReference>
<reference evidence="2 3" key="1">
    <citation type="submission" date="2020-07" db="EMBL/GenBank/DDBJ databases">
        <title>Sequencing the genomes of 1000 actinobacteria strains.</title>
        <authorList>
            <person name="Klenk H.-P."/>
        </authorList>
    </citation>
    <scope>NUCLEOTIDE SEQUENCE [LARGE SCALE GENOMIC DNA]</scope>
    <source>
        <strain evidence="2 3">DSM 45876</strain>
    </source>
</reference>
<dbReference type="GO" id="GO:0003824">
    <property type="term" value="F:catalytic activity"/>
    <property type="evidence" value="ECO:0007669"/>
    <property type="project" value="InterPro"/>
</dbReference>
<evidence type="ECO:0000259" key="1">
    <source>
        <dbReference type="Pfam" id="PF02441"/>
    </source>
</evidence>
<dbReference type="EMBL" id="JACCHK010000001">
    <property type="protein sequence ID" value="NYH45183.1"/>
    <property type="molecule type" value="Genomic_DNA"/>
</dbReference>
<comment type="caution">
    <text evidence="2">The sequence shown here is derived from an EMBL/GenBank/DDBJ whole genome shotgun (WGS) entry which is preliminary data.</text>
</comment>
<dbReference type="RefSeq" id="WP_179782314.1">
    <property type="nucleotide sequence ID" value="NZ_JACCHK010000001.1"/>
</dbReference>
<dbReference type="Pfam" id="PF02441">
    <property type="entry name" value="Flavoprotein"/>
    <property type="match status" value="1"/>
</dbReference>
<accession>A0A7Y9X585</accession>
<dbReference type="Proteomes" id="UP000523545">
    <property type="component" value="Unassembled WGS sequence"/>
</dbReference>
<dbReference type="SUPFAM" id="SSF52507">
    <property type="entry name" value="Homo-oligomeric flavin-containing Cys decarboxylases, HFCD"/>
    <property type="match status" value="1"/>
</dbReference>
<dbReference type="InterPro" id="IPR036551">
    <property type="entry name" value="Flavin_trans-like"/>
</dbReference>
<evidence type="ECO:0000313" key="3">
    <source>
        <dbReference type="Proteomes" id="UP000523545"/>
    </source>
</evidence>
<dbReference type="InterPro" id="IPR003382">
    <property type="entry name" value="Flavoprotein"/>
</dbReference>
<proteinExistence type="predicted"/>
<organism evidence="2 3">
    <name type="scientific">Micromonospora jinlongensis</name>
    <dbReference type="NCBI Taxonomy" id="1287877"/>
    <lineage>
        <taxon>Bacteria</taxon>
        <taxon>Bacillati</taxon>
        <taxon>Actinomycetota</taxon>
        <taxon>Actinomycetes</taxon>
        <taxon>Micromonosporales</taxon>
        <taxon>Micromonosporaceae</taxon>
        <taxon>Micromonospora</taxon>
    </lineage>
</organism>
<keyword evidence="3" id="KW-1185">Reference proteome</keyword>
<feature type="domain" description="Flavoprotein" evidence="1">
    <location>
        <begin position="8"/>
        <end position="117"/>
    </location>
</feature>
<evidence type="ECO:0000313" key="2">
    <source>
        <dbReference type="EMBL" id="NYH45183.1"/>
    </source>
</evidence>